<dbReference type="GO" id="GO:0031956">
    <property type="term" value="F:medium-chain fatty acid-CoA ligase activity"/>
    <property type="evidence" value="ECO:0007669"/>
    <property type="project" value="TreeGrafter"/>
</dbReference>
<dbReference type="GO" id="GO:0006631">
    <property type="term" value="P:fatty acid metabolic process"/>
    <property type="evidence" value="ECO:0007669"/>
    <property type="project" value="TreeGrafter"/>
</dbReference>
<feature type="domain" description="AMP-binding enzyme C-terminal" evidence="3">
    <location>
        <begin position="413"/>
        <end position="488"/>
    </location>
</feature>
<dbReference type="OrthoDB" id="9803968at2"/>
<organism evidence="4 5">
    <name type="scientific">Mameliella alba</name>
    <dbReference type="NCBI Taxonomy" id="561184"/>
    <lineage>
        <taxon>Bacteria</taxon>
        <taxon>Pseudomonadati</taxon>
        <taxon>Pseudomonadota</taxon>
        <taxon>Alphaproteobacteria</taxon>
        <taxon>Rhodobacterales</taxon>
        <taxon>Roseobacteraceae</taxon>
        <taxon>Mameliella</taxon>
    </lineage>
</organism>
<dbReference type="Proteomes" id="UP000030960">
    <property type="component" value="Unassembled WGS sequence"/>
</dbReference>
<proteinExistence type="inferred from homology"/>
<keyword evidence="4" id="KW-0436">Ligase</keyword>
<evidence type="ECO:0000313" key="5">
    <source>
        <dbReference type="Proteomes" id="UP000030960"/>
    </source>
</evidence>
<dbReference type="InterPro" id="IPR000873">
    <property type="entry name" value="AMP-dep_synth/lig_dom"/>
</dbReference>
<accession>A0A0B3SW06</accession>
<dbReference type="RefSeq" id="WP_043136900.1">
    <property type="nucleotide sequence ID" value="NZ_JSUQ01000002.1"/>
</dbReference>
<evidence type="ECO:0000256" key="1">
    <source>
        <dbReference type="ARBA" id="ARBA00006432"/>
    </source>
</evidence>
<reference evidence="4 5" key="1">
    <citation type="submission" date="2014-10" db="EMBL/GenBank/DDBJ databases">
        <title>Genome sequence of Ponticoccus sp. strain UMTAT08 isolated from clonal culture of toxic dinoflagellate Alexandrium tamiyavanichii.</title>
        <authorList>
            <person name="Gan H.Y."/>
            <person name="Muhd D.-D."/>
            <person name="Mohd Noor M.E."/>
            <person name="Yeong Y.S."/>
            <person name="Usup G."/>
        </authorList>
    </citation>
    <scope>NUCLEOTIDE SEQUENCE [LARGE SCALE GENOMIC DNA]</scope>
    <source>
        <strain evidence="4 5">UMTAT08</strain>
    </source>
</reference>
<dbReference type="Pfam" id="PF13193">
    <property type="entry name" value="AMP-binding_C"/>
    <property type="match status" value="1"/>
</dbReference>
<keyword evidence="5" id="KW-1185">Reference proteome</keyword>
<dbReference type="Pfam" id="PF00501">
    <property type="entry name" value="AMP-binding"/>
    <property type="match status" value="1"/>
</dbReference>
<dbReference type="InterPro" id="IPR045851">
    <property type="entry name" value="AMP-bd_C_sf"/>
</dbReference>
<dbReference type="InterPro" id="IPR025110">
    <property type="entry name" value="AMP-bd_C"/>
</dbReference>
<dbReference type="InterPro" id="IPR020845">
    <property type="entry name" value="AMP-binding_CS"/>
</dbReference>
<evidence type="ECO:0000259" key="3">
    <source>
        <dbReference type="Pfam" id="PF13193"/>
    </source>
</evidence>
<comment type="similarity">
    <text evidence="1">Belongs to the ATP-dependent AMP-binding enzyme family.</text>
</comment>
<dbReference type="PROSITE" id="PS00455">
    <property type="entry name" value="AMP_BINDING"/>
    <property type="match status" value="1"/>
</dbReference>
<dbReference type="STRING" id="561184.SAMN05216376_107288"/>
<dbReference type="CDD" id="cd05941">
    <property type="entry name" value="MCS"/>
    <property type="match status" value="1"/>
</dbReference>
<feature type="domain" description="AMP-dependent synthetase/ligase" evidence="2">
    <location>
        <begin position="9"/>
        <end position="362"/>
    </location>
</feature>
<dbReference type="Gene3D" id="3.40.50.12780">
    <property type="entry name" value="N-terminal domain of ligase-like"/>
    <property type="match status" value="1"/>
</dbReference>
<dbReference type="PANTHER" id="PTHR43201">
    <property type="entry name" value="ACYL-COA SYNTHETASE"/>
    <property type="match status" value="1"/>
</dbReference>
<protein>
    <submittedName>
        <fullName evidence="4">AMP-dependent synthetase and ligase</fullName>
    </submittedName>
</protein>
<gene>
    <name evidence="4" type="ORF">OA50_00458</name>
</gene>
<dbReference type="PANTHER" id="PTHR43201:SF8">
    <property type="entry name" value="ACYL-COA SYNTHETASE FAMILY MEMBER 3"/>
    <property type="match status" value="1"/>
</dbReference>
<dbReference type="InterPro" id="IPR042099">
    <property type="entry name" value="ANL_N_sf"/>
</dbReference>
<dbReference type="Gene3D" id="3.30.300.30">
    <property type="match status" value="1"/>
</dbReference>
<dbReference type="EMBL" id="JSUQ01000002">
    <property type="protein sequence ID" value="KHQ54624.1"/>
    <property type="molecule type" value="Genomic_DNA"/>
</dbReference>
<name>A0A0B3SW06_9RHOB</name>
<dbReference type="NCBIfam" id="NF005702">
    <property type="entry name" value="PRK07514.1"/>
    <property type="match status" value="1"/>
</dbReference>
<evidence type="ECO:0000259" key="2">
    <source>
        <dbReference type="Pfam" id="PF00501"/>
    </source>
</evidence>
<dbReference type="AlphaFoldDB" id="A0A0B3SW06"/>
<evidence type="ECO:0000313" key="4">
    <source>
        <dbReference type="EMBL" id="KHQ54624.1"/>
    </source>
</evidence>
<sequence>MTCTIHDLFETQCRDKGSKILFERPGLSSMTFSEAWDRVLRFASLLEESGVRPGDRVAVQVDKSAEAVLLYLACLRVGAVFLPLNTAYTGAEIDYFLGDAEPRLFVCTPATLQTHAARASETLAVESLGAAGDGTLMDRAAGADQHDSAVPCKADDPAAILYTSGTTGRSKGAVLTQGNLASNAKALNDIWHFTQDDKLIHALPIFHTHGLFVACNMALTSGATMLFLTRFDAEEIIDEMADATVLMGVPTFYTRLLKSPRLDPLTTASMRLFVSGSAPLPEEVHARFAECTGHTILERYGMTETCMIASNPYEGERRVGAVGFPLPQVQVRITDREGGNTLPRGQTGAIEVAGPNVFQGYWRMPEKTAAEFRDDGYFITGDLGRIDADGYLHIVGRDKDLVITGGYNVYPKEIETLIDALPEVAESAVIGVPHPDFGEGVTAVVVPQPGASLDKERLLAALSGTLARYKQPKQMIVVNELPRNVMGKVQKNDLRKRFADLYAPSETATDS</sequence>
<dbReference type="PATRIC" id="fig|1515334.3.peg.464"/>
<comment type="caution">
    <text evidence="4">The sequence shown here is derived from an EMBL/GenBank/DDBJ whole genome shotgun (WGS) entry which is preliminary data.</text>
</comment>
<dbReference type="SUPFAM" id="SSF56801">
    <property type="entry name" value="Acetyl-CoA synthetase-like"/>
    <property type="match status" value="1"/>
</dbReference>